<feature type="transmembrane region" description="Helical" evidence="1">
    <location>
        <begin position="115"/>
        <end position="135"/>
    </location>
</feature>
<sequence length="231" mass="25230">GSVLFSASGFLFAVPDIYLAVGDLTGVPNLATLLVYASITSCTLTLSVWTSYMIRPIEATTDIAVDDQVRDRTSRRTLIAAVPVLVSLIVLFVLAPVDDVAHPLDFDATYAEEPLVVAFLAVYLTTYVTGLWRIVGLGIRYLRVVTGYRWFRASLFLIAVGALTGSMYAFGKAVSIVGTWFGHPFRELNVDIAPAIASLGATAMATLMFIEASDNVESPRRDEPWEEWLID</sequence>
<feature type="transmembrane region" description="Helical" evidence="1">
    <location>
        <begin position="78"/>
        <end position="95"/>
    </location>
</feature>
<evidence type="ECO:0000313" key="3">
    <source>
        <dbReference type="Proteomes" id="UP001597045"/>
    </source>
</evidence>
<organism evidence="2 3">
    <name type="scientific">Kibdelosporangium lantanae</name>
    <dbReference type="NCBI Taxonomy" id="1497396"/>
    <lineage>
        <taxon>Bacteria</taxon>
        <taxon>Bacillati</taxon>
        <taxon>Actinomycetota</taxon>
        <taxon>Actinomycetes</taxon>
        <taxon>Pseudonocardiales</taxon>
        <taxon>Pseudonocardiaceae</taxon>
        <taxon>Kibdelosporangium</taxon>
    </lineage>
</organism>
<keyword evidence="1" id="KW-0472">Membrane</keyword>
<comment type="caution">
    <text evidence="2">The sequence shown here is derived from an EMBL/GenBank/DDBJ whole genome shotgun (WGS) entry which is preliminary data.</text>
</comment>
<feature type="non-terminal residue" evidence="2">
    <location>
        <position position="231"/>
    </location>
</feature>
<evidence type="ECO:0008006" key="4">
    <source>
        <dbReference type="Google" id="ProtNLM"/>
    </source>
</evidence>
<evidence type="ECO:0000313" key="2">
    <source>
        <dbReference type="EMBL" id="MFD1051056.1"/>
    </source>
</evidence>
<dbReference type="Proteomes" id="UP001597045">
    <property type="component" value="Unassembled WGS sequence"/>
</dbReference>
<feature type="transmembrane region" description="Helical" evidence="1">
    <location>
        <begin position="29"/>
        <end position="49"/>
    </location>
</feature>
<protein>
    <recommendedName>
        <fullName evidence="4">Amino acid permease</fullName>
    </recommendedName>
</protein>
<feature type="non-terminal residue" evidence="2">
    <location>
        <position position="1"/>
    </location>
</feature>
<accession>A0ABW3MKU5</accession>
<feature type="transmembrane region" description="Helical" evidence="1">
    <location>
        <begin position="192"/>
        <end position="210"/>
    </location>
</feature>
<keyword evidence="1" id="KW-0812">Transmembrane</keyword>
<reference evidence="3" key="1">
    <citation type="journal article" date="2019" name="Int. J. Syst. Evol. Microbiol.">
        <title>The Global Catalogue of Microorganisms (GCM) 10K type strain sequencing project: providing services to taxonomists for standard genome sequencing and annotation.</title>
        <authorList>
            <consortium name="The Broad Institute Genomics Platform"/>
            <consortium name="The Broad Institute Genome Sequencing Center for Infectious Disease"/>
            <person name="Wu L."/>
            <person name="Ma J."/>
        </authorList>
    </citation>
    <scope>NUCLEOTIDE SEQUENCE [LARGE SCALE GENOMIC DNA]</scope>
    <source>
        <strain evidence="3">JCM 31486</strain>
    </source>
</reference>
<keyword evidence="3" id="KW-1185">Reference proteome</keyword>
<evidence type="ECO:0000256" key="1">
    <source>
        <dbReference type="SAM" id="Phobius"/>
    </source>
</evidence>
<name>A0ABW3MKU5_9PSEU</name>
<dbReference type="EMBL" id="JBHTIS010003296">
    <property type="protein sequence ID" value="MFD1051056.1"/>
    <property type="molecule type" value="Genomic_DNA"/>
</dbReference>
<feature type="transmembrane region" description="Helical" evidence="1">
    <location>
        <begin position="155"/>
        <end position="180"/>
    </location>
</feature>
<gene>
    <name evidence="2" type="ORF">ACFQ1S_38765</name>
</gene>
<proteinExistence type="predicted"/>
<keyword evidence="1" id="KW-1133">Transmembrane helix</keyword>